<keyword evidence="2" id="KW-1185">Reference proteome</keyword>
<dbReference type="Proteomes" id="UP000054342">
    <property type="component" value="Unassembled WGS sequence"/>
</dbReference>
<dbReference type="STRING" id="348802.A0A0D2F596"/>
<reference evidence="1 2" key="1">
    <citation type="submission" date="2015-01" db="EMBL/GenBank/DDBJ databases">
        <title>The Genome Sequence of Exophiala xenobiotica CBS118157.</title>
        <authorList>
            <consortium name="The Broad Institute Genomics Platform"/>
            <person name="Cuomo C."/>
            <person name="de Hoog S."/>
            <person name="Gorbushina A."/>
            <person name="Stielow B."/>
            <person name="Teixiera M."/>
            <person name="Abouelleil A."/>
            <person name="Chapman S.B."/>
            <person name="Priest M."/>
            <person name="Young S.K."/>
            <person name="Wortman J."/>
            <person name="Nusbaum C."/>
            <person name="Birren B."/>
        </authorList>
    </citation>
    <scope>NUCLEOTIDE SEQUENCE [LARGE SCALE GENOMIC DNA]</scope>
    <source>
        <strain evidence="1 2">CBS 118157</strain>
    </source>
</reference>
<dbReference type="RefSeq" id="XP_013315598.1">
    <property type="nucleotide sequence ID" value="XM_013460144.1"/>
</dbReference>
<dbReference type="GeneID" id="25329240"/>
<name>A0A0D2F596_9EURO</name>
<sequence length="268" mass="30875">MDVFATIMRSYPPAIDLYHNETWLPAEDAEWYQDEPQRSCLLAKRTVDRCHLLQASCNQSPKAWFIVINSMMKDAQNASSPFVVRRDRLLKFQGPTCGNDRQADSFGRRMKDPTSALAQRLQHCVIYSIHLMVQLVRLVAYKYYVFDEGRGSPMSLSDARSAKQVPLQGEATPKQQLDTTLGMMRDSPYLEQYFEAADQIMTIVHRSSENHHRFVNPFLSSTVWLAAVAQLIHCEVAQTEVEKDLAYPSYEILYRKYNRTNLLNIGTR</sequence>
<dbReference type="OrthoDB" id="3862662at2759"/>
<proteinExistence type="predicted"/>
<accession>A0A0D2F596</accession>
<dbReference type="EMBL" id="KN847320">
    <property type="protein sequence ID" value="KIW55014.1"/>
    <property type="molecule type" value="Genomic_DNA"/>
</dbReference>
<evidence type="ECO:0000313" key="2">
    <source>
        <dbReference type="Proteomes" id="UP000054342"/>
    </source>
</evidence>
<dbReference type="HOGENOM" id="CLU_1038419_0_0_1"/>
<evidence type="ECO:0000313" key="1">
    <source>
        <dbReference type="EMBL" id="KIW55014.1"/>
    </source>
</evidence>
<protein>
    <recommendedName>
        <fullName evidence="3">Transcription factor domain-containing protein</fullName>
    </recommendedName>
</protein>
<dbReference type="AlphaFoldDB" id="A0A0D2F596"/>
<gene>
    <name evidence="1" type="ORF">PV05_07332</name>
</gene>
<evidence type="ECO:0008006" key="3">
    <source>
        <dbReference type="Google" id="ProtNLM"/>
    </source>
</evidence>
<organism evidence="1 2">
    <name type="scientific">Exophiala xenobiotica</name>
    <dbReference type="NCBI Taxonomy" id="348802"/>
    <lineage>
        <taxon>Eukaryota</taxon>
        <taxon>Fungi</taxon>
        <taxon>Dikarya</taxon>
        <taxon>Ascomycota</taxon>
        <taxon>Pezizomycotina</taxon>
        <taxon>Eurotiomycetes</taxon>
        <taxon>Chaetothyriomycetidae</taxon>
        <taxon>Chaetothyriales</taxon>
        <taxon>Herpotrichiellaceae</taxon>
        <taxon>Exophiala</taxon>
    </lineage>
</organism>